<dbReference type="PROSITE" id="PS50110">
    <property type="entry name" value="RESPONSE_REGULATORY"/>
    <property type="match status" value="1"/>
</dbReference>
<dbReference type="RefSeq" id="WP_006100543.1">
    <property type="nucleotide sequence ID" value="NZ_DS989847.1"/>
</dbReference>
<dbReference type="Pfam" id="PF00072">
    <property type="entry name" value="Response_reg"/>
    <property type="match status" value="1"/>
</dbReference>
<evidence type="ECO:0000256" key="5">
    <source>
        <dbReference type="ARBA" id="ARBA00023012"/>
    </source>
</evidence>
<dbReference type="InterPro" id="IPR003594">
    <property type="entry name" value="HATPase_dom"/>
</dbReference>
<evidence type="ECO:0000256" key="6">
    <source>
        <dbReference type="PROSITE-ProRule" id="PRU00169"/>
    </source>
</evidence>
<dbReference type="CDD" id="cd19920">
    <property type="entry name" value="REC_PA4781-like"/>
    <property type="match status" value="1"/>
</dbReference>
<feature type="modified residue" description="4-aspartylphosphate" evidence="6">
    <location>
        <position position="59"/>
    </location>
</feature>
<dbReference type="InterPro" id="IPR005467">
    <property type="entry name" value="His_kinase_dom"/>
</dbReference>
<dbReference type="InterPro" id="IPR004358">
    <property type="entry name" value="Sig_transdc_His_kin-like_C"/>
</dbReference>
<keyword evidence="5" id="KW-0902">Two-component regulatory system</keyword>
<dbReference type="SUPFAM" id="SSF55874">
    <property type="entry name" value="ATPase domain of HSP90 chaperone/DNA topoisomerase II/histidine kinase"/>
    <property type="match status" value="1"/>
</dbReference>
<evidence type="ECO:0000256" key="1">
    <source>
        <dbReference type="ARBA" id="ARBA00000085"/>
    </source>
</evidence>
<evidence type="ECO:0000256" key="3">
    <source>
        <dbReference type="ARBA" id="ARBA00022553"/>
    </source>
</evidence>
<evidence type="ECO:0000259" key="8">
    <source>
        <dbReference type="PROSITE" id="PS50109"/>
    </source>
</evidence>
<dbReference type="SMART" id="SM00387">
    <property type="entry name" value="HATPase_c"/>
    <property type="match status" value="1"/>
</dbReference>
<dbReference type="Proteomes" id="UP000003835">
    <property type="component" value="Unassembled WGS sequence"/>
</dbReference>
<feature type="domain" description="Histidine kinase" evidence="8">
    <location>
        <begin position="185"/>
        <end position="447"/>
    </location>
</feature>
<evidence type="ECO:0000313" key="11">
    <source>
        <dbReference type="Proteomes" id="UP000003835"/>
    </source>
</evidence>
<dbReference type="HOGENOM" id="CLU_000445_114_72_3"/>
<feature type="coiled-coil region" evidence="7">
    <location>
        <begin position="128"/>
        <end position="176"/>
    </location>
</feature>
<sequence length="450" mass="50756">MTLQVPEKSKLLIVDDNPTNLGFLFEYLTQSDFKVLVALDGESAIEQVQYAQPDLILLDVMMPGLDGFTTCKHLKSDPSTQDIPVIFMTALSDTVDKVQGFKIGAVDYITKPLQPEEVLCRVQTHLALRNLQKRLINQNKKLLDSQDKERQRSLELEQALKKLQQTQLQLIQSEKMSSLGRMVAGIAHEINNPLNFIYSNASITKTYLEELLHLLHSYQRTYNNPSPEIVAETEAIDLNFLQLDLPKILNSMQVGAERICQIILLLRSFSHLDESEFKLTDIHQGIDNTLFLLQHCLKSQSDRPAIRVIKEYSYLPKIACYGGQLNQVFTSIITNAIEAIDQEKEKWRTGNNGFESNPPTPTIWICTEIKDNANVVIKIADNGSGMNDEVKRQIFDPFFTTKPVGSGTGLGLAISYQIIVEKHKGQLQINSQLGKGTEFVIDIPLDLNEE</sequence>
<feature type="domain" description="Response regulatory" evidence="9">
    <location>
        <begin position="10"/>
        <end position="126"/>
    </location>
</feature>
<dbReference type="PRINTS" id="PR00344">
    <property type="entry name" value="BCTRLSENSOR"/>
</dbReference>
<dbReference type="AlphaFoldDB" id="B4VQ32"/>
<keyword evidence="3 6" id="KW-0597">Phosphoprotein</keyword>
<keyword evidence="4" id="KW-0808">Transferase</keyword>
<evidence type="ECO:0000256" key="4">
    <source>
        <dbReference type="ARBA" id="ARBA00022777"/>
    </source>
</evidence>
<evidence type="ECO:0000313" key="10">
    <source>
        <dbReference type="EMBL" id="EDX76059.1"/>
    </source>
</evidence>
<dbReference type="SUPFAM" id="SSF47384">
    <property type="entry name" value="Homodimeric domain of signal transducing histidine kinase"/>
    <property type="match status" value="1"/>
</dbReference>
<gene>
    <name evidence="10" type="ORF">MC7420_5493</name>
</gene>
<dbReference type="OrthoDB" id="569699at2"/>
<dbReference type="Gene3D" id="3.40.50.2300">
    <property type="match status" value="1"/>
</dbReference>
<dbReference type="Pfam" id="PF02518">
    <property type="entry name" value="HATPase_c"/>
    <property type="match status" value="1"/>
</dbReference>
<organism evidence="10 11">
    <name type="scientific">Coleofasciculus chthonoplastes PCC 7420</name>
    <dbReference type="NCBI Taxonomy" id="118168"/>
    <lineage>
        <taxon>Bacteria</taxon>
        <taxon>Bacillati</taxon>
        <taxon>Cyanobacteriota</taxon>
        <taxon>Cyanophyceae</taxon>
        <taxon>Coleofasciculales</taxon>
        <taxon>Coleofasciculaceae</taxon>
        <taxon>Coleofasciculus</taxon>
    </lineage>
</organism>
<dbReference type="eggNOG" id="COG4191">
    <property type="taxonomic scope" value="Bacteria"/>
</dbReference>
<dbReference type="EC" id="2.7.13.3" evidence="2"/>
<proteinExistence type="predicted"/>
<dbReference type="CDD" id="cd00082">
    <property type="entry name" value="HisKA"/>
    <property type="match status" value="1"/>
</dbReference>
<dbReference type="STRING" id="118168.MC7420_5493"/>
<comment type="catalytic activity">
    <reaction evidence="1">
        <text>ATP + protein L-histidine = ADP + protein N-phospho-L-histidine.</text>
        <dbReference type="EC" id="2.7.13.3"/>
    </reaction>
</comment>
<protein>
    <recommendedName>
        <fullName evidence="2">histidine kinase</fullName>
        <ecNumber evidence="2">2.7.13.3</ecNumber>
    </recommendedName>
</protein>
<evidence type="ECO:0000259" key="9">
    <source>
        <dbReference type="PROSITE" id="PS50110"/>
    </source>
</evidence>
<dbReference type="SUPFAM" id="SSF52172">
    <property type="entry name" value="CheY-like"/>
    <property type="match status" value="1"/>
</dbReference>
<dbReference type="SMART" id="SM00388">
    <property type="entry name" value="HisKA"/>
    <property type="match status" value="1"/>
</dbReference>
<dbReference type="PANTHER" id="PTHR43065:SF50">
    <property type="entry name" value="HISTIDINE KINASE"/>
    <property type="match status" value="1"/>
</dbReference>
<dbReference type="EMBL" id="DS989847">
    <property type="protein sequence ID" value="EDX76059.1"/>
    <property type="molecule type" value="Genomic_DNA"/>
</dbReference>
<dbReference type="InterPro" id="IPR036890">
    <property type="entry name" value="HATPase_C_sf"/>
</dbReference>
<dbReference type="InterPro" id="IPR003661">
    <property type="entry name" value="HisK_dim/P_dom"/>
</dbReference>
<dbReference type="InterPro" id="IPR001789">
    <property type="entry name" value="Sig_transdc_resp-reg_receiver"/>
</dbReference>
<reference evidence="10 11" key="1">
    <citation type="submission" date="2008-07" db="EMBL/GenBank/DDBJ databases">
        <authorList>
            <person name="Tandeau de Marsac N."/>
            <person name="Ferriera S."/>
            <person name="Johnson J."/>
            <person name="Kravitz S."/>
            <person name="Beeson K."/>
            <person name="Sutton G."/>
            <person name="Rogers Y.-H."/>
            <person name="Friedman R."/>
            <person name="Frazier M."/>
            <person name="Venter J.C."/>
        </authorList>
    </citation>
    <scope>NUCLEOTIDE SEQUENCE [LARGE SCALE GENOMIC DNA]</scope>
    <source>
        <strain evidence="10 11">PCC 7420</strain>
    </source>
</reference>
<dbReference type="GO" id="GO:0000155">
    <property type="term" value="F:phosphorelay sensor kinase activity"/>
    <property type="evidence" value="ECO:0007669"/>
    <property type="project" value="InterPro"/>
</dbReference>
<dbReference type="PANTHER" id="PTHR43065">
    <property type="entry name" value="SENSOR HISTIDINE KINASE"/>
    <property type="match status" value="1"/>
</dbReference>
<evidence type="ECO:0000256" key="2">
    <source>
        <dbReference type="ARBA" id="ARBA00012438"/>
    </source>
</evidence>
<dbReference type="InterPro" id="IPR011006">
    <property type="entry name" value="CheY-like_superfamily"/>
</dbReference>
<keyword evidence="4" id="KW-0418">Kinase</keyword>
<evidence type="ECO:0000256" key="7">
    <source>
        <dbReference type="SAM" id="Coils"/>
    </source>
</evidence>
<dbReference type="InterPro" id="IPR036097">
    <property type="entry name" value="HisK_dim/P_sf"/>
</dbReference>
<keyword evidence="11" id="KW-1185">Reference proteome</keyword>
<dbReference type="Gene3D" id="1.10.287.130">
    <property type="match status" value="1"/>
</dbReference>
<dbReference type="Gene3D" id="3.30.565.10">
    <property type="entry name" value="Histidine kinase-like ATPase, C-terminal domain"/>
    <property type="match status" value="1"/>
</dbReference>
<keyword evidence="7" id="KW-0175">Coiled coil</keyword>
<accession>B4VQ32</accession>
<name>B4VQ32_9CYAN</name>
<dbReference type="SMART" id="SM00448">
    <property type="entry name" value="REC"/>
    <property type="match status" value="1"/>
</dbReference>
<dbReference type="PROSITE" id="PS50109">
    <property type="entry name" value="HIS_KIN"/>
    <property type="match status" value="1"/>
</dbReference>